<feature type="domain" description="Lcl C-terminal" evidence="2">
    <location>
        <begin position="243"/>
        <end position="350"/>
    </location>
</feature>
<accession>A0A4R3JAY7</accession>
<dbReference type="InterPro" id="IPR011460">
    <property type="entry name" value="Lcl_C"/>
</dbReference>
<protein>
    <submittedName>
        <fullName evidence="3">Uncharacterized protein DUF1566</fullName>
    </submittedName>
</protein>
<keyword evidence="1" id="KW-0732">Signal</keyword>
<evidence type="ECO:0000313" key="4">
    <source>
        <dbReference type="Proteomes" id="UP000295696"/>
    </source>
</evidence>
<name>A0A4R3JAY7_9RHOB</name>
<reference evidence="3 4" key="1">
    <citation type="submission" date="2019-03" db="EMBL/GenBank/DDBJ databases">
        <title>Genomic Encyclopedia of Type Strains, Phase IV (KMG-IV): sequencing the most valuable type-strain genomes for metagenomic binning, comparative biology and taxonomic classification.</title>
        <authorList>
            <person name="Goeker M."/>
        </authorList>
    </citation>
    <scope>NUCLEOTIDE SEQUENCE [LARGE SCALE GENOMIC DNA]</scope>
    <source>
        <strain evidence="3 4">DSM 104836</strain>
    </source>
</reference>
<keyword evidence="4" id="KW-1185">Reference proteome</keyword>
<dbReference type="EMBL" id="SLZU01000008">
    <property type="protein sequence ID" value="TCS62754.1"/>
    <property type="molecule type" value="Genomic_DNA"/>
</dbReference>
<dbReference type="AlphaFoldDB" id="A0A4R3JAY7"/>
<sequence length="397" mass="42893">MTPLPRAALLLVLGATASNAQDLTYPVVDTMQDACFDLMGGAIDCPAAGEALYGQDAQYSRLPASYADNGDGTVLDTNTGLVWQKTPQDDRLQYTDALAYCSALDLAGRTDWRVPSIKELYSLADNRGELLTPEEGEPTPYIDTSVFDFEYPKGRMAFAGQYWSSTLYVKGPVQNGRNQAAFGFNFADGHIKAYGTGLDFYTGAAASGGLTGQDGQTPGNYVRCVSGEEGVYGANAFVGNGDGTVTDGATGLMWQKSDDGTRREWADALAYCEALELAGYDDWTLPNSKELQSIVDYDRTGFPAIDEGFFTITEDAETLDFWTSTTFGDWKNYANVIAFGKALSKSGDQTEYTDWHGAGAQRSSIKTVIGQGATEDTTCSINACDYNRSDNLVRCVR</sequence>
<feature type="chain" id="PRO_5020901029" evidence="1">
    <location>
        <begin position="21"/>
        <end position="397"/>
    </location>
</feature>
<organism evidence="3 4">
    <name type="scientific">Primorskyibacter sedentarius</name>
    <dbReference type="NCBI Taxonomy" id="745311"/>
    <lineage>
        <taxon>Bacteria</taxon>
        <taxon>Pseudomonadati</taxon>
        <taxon>Pseudomonadota</taxon>
        <taxon>Alphaproteobacteria</taxon>
        <taxon>Rhodobacterales</taxon>
        <taxon>Roseobacteraceae</taxon>
        <taxon>Primorskyibacter</taxon>
    </lineage>
</organism>
<dbReference type="PANTHER" id="PTHR35812:SF1">
    <property type="entry name" value="LIPOPROTEIN"/>
    <property type="match status" value="1"/>
</dbReference>
<evidence type="ECO:0000259" key="2">
    <source>
        <dbReference type="Pfam" id="PF07603"/>
    </source>
</evidence>
<feature type="domain" description="Lcl C-terminal" evidence="2">
    <location>
        <begin position="72"/>
        <end position="195"/>
    </location>
</feature>
<dbReference type="PANTHER" id="PTHR35812">
    <property type="entry name" value="LIPOPROTEIN"/>
    <property type="match status" value="1"/>
</dbReference>
<dbReference type="Pfam" id="PF07603">
    <property type="entry name" value="Lcl_C"/>
    <property type="match status" value="2"/>
</dbReference>
<dbReference type="Proteomes" id="UP000295696">
    <property type="component" value="Unassembled WGS sequence"/>
</dbReference>
<dbReference type="RefSeq" id="WP_132245331.1">
    <property type="nucleotide sequence ID" value="NZ_SLZU01000008.1"/>
</dbReference>
<feature type="signal peptide" evidence="1">
    <location>
        <begin position="1"/>
        <end position="20"/>
    </location>
</feature>
<dbReference type="OrthoDB" id="9793251at2"/>
<proteinExistence type="predicted"/>
<evidence type="ECO:0000256" key="1">
    <source>
        <dbReference type="SAM" id="SignalP"/>
    </source>
</evidence>
<evidence type="ECO:0000313" key="3">
    <source>
        <dbReference type="EMBL" id="TCS62754.1"/>
    </source>
</evidence>
<comment type="caution">
    <text evidence="3">The sequence shown here is derived from an EMBL/GenBank/DDBJ whole genome shotgun (WGS) entry which is preliminary data.</text>
</comment>
<gene>
    <name evidence="3" type="ORF">EDD52_10848</name>
</gene>